<dbReference type="InterPro" id="IPR019835">
    <property type="entry name" value="SWIB_domain"/>
</dbReference>
<organism evidence="2 3">
    <name type="scientific">Candidatus Azambacteria bacterium RIFCSPHIGHO2_01_46_10</name>
    <dbReference type="NCBI Taxonomy" id="1797293"/>
    <lineage>
        <taxon>Bacteria</taxon>
        <taxon>Candidatus Azamiibacteriota</taxon>
    </lineage>
</organism>
<dbReference type="PROSITE" id="PS51925">
    <property type="entry name" value="SWIB_MDM2"/>
    <property type="match status" value="1"/>
</dbReference>
<dbReference type="Gene3D" id="1.10.245.10">
    <property type="entry name" value="SWIB/MDM2 domain"/>
    <property type="match status" value="1"/>
</dbReference>
<dbReference type="Proteomes" id="UP000178395">
    <property type="component" value="Unassembled WGS sequence"/>
</dbReference>
<dbReference type="PANTHER" id="PTHR13844">
    <property type="entry name" value="SWI/SNF-RELATED MATRIX-ASSOCIATED ACTIN-DEPENDENT REGULATOR OF CHROMATIN SUBFAMILY D"/>
    <property type="match status" value="1"/>
</dbReference>
<evidence type="ECO:0000313" key="3">
    <source>
        <dbReference type="Proteomes" id="UP000178395"/>
    </source>
</evidence>
<dbReference type="CDD" id="cd10567">
    <property type="entry name" value="SWIB-MDM2_like"/>
    <property type="match status" value="1"/>
</dbReference>
<proteinExistence type="predicted"/>
<accession>A0A1F5BZQ5</accession>
<dbReference type="AlphaFoldDB" id="A0A1F5BZQ5"/>
<dbReference type="SUPFAM" id="SSF47592">
    <property type="entry name" value="SWIB/MDM2 domain"/>
    <property type="match status" value="1"/>
</dbReference>
<dbReference type="EMBL" id="MEYJ01000007">
    <property type="protein sequence ID" value="OGD36087.1"/>
    <property type="molecule type" value="Genomic_DNA"/>
</dbReference>
<dbReference type="InterPro" id="IPR036885">
    <property type="entry name" value="SWIB_MDM2_dom_sf"/>
</dbReference>
<feature type="domain" description="DM2" evidence="1">
    <location>
        <begin position="8"/>
        <end position="85"/>
    </location>
</feature>
<reference evidence="2 3" key="1">
    <citation type="journal article" date="2016" name="Nat. Commun.">
        <title>Thousands of microbial genomes shed light on interconnected biogeochemical processes in an aquifer system.</title>
        <authorList>
            <person name="Anantharaman K."/>
            <person name="Brown C.T."/>
            <person name="Hug L.A."/>
            <person name="Sharon I."/>
            <person name="Castelle C.J."/>
            <person name="Probst A.J."/>
            <person name="Thomas B.C."/>
            <person name="Singh A."/>
            <person name="Wilkins M.J."/>
            <person name="Karaoz U."/>
            <person name="Brodie E.L."/>
            <person name="Williams K.H."/>
            <person name="Hubbard S.S."/>
            <person name="Banfield J.F."/>
        </authorList>
    </citation>
    <scope>NUCLEOTIDE SEQUENCE [LARGE SCALE GENOMIC DNA]</scope>
</reference>
<evidence type="ECO:0000259" key="1">
    <source>
        <dbReference type="PROSITE" id="PS51925"/>
    </source>
</evidence>
<dbReference type="InterPro" id="IPR003121">
    <property type="entry name" value="SWIB_MDM2_domain"/>
</dbReference>
<name>A0A1F5BZQ5_9BACT</name>
<dbReference type="SMART" id="SM00151">
    <property type="entry name" value="SWIB"/>
    <property type="match status" value="1"/>
</dbReference>
<evidence type="ECO:0000313" key="2">
    <source>
        <dbReference type="EMBL" id="OGD36087.1"/>
    </source>
</evidence>
<comment type="caution">
    <text evidence="2">The sequence shown here is derived from an EMBL/GenBank/DDBJ whole genome shotgun (WGS) entry which is preliminary data.</text>
</comment>
<gene>
    <name evidence="2" type="ORF">A2W39_00850</name>
</gene>
<dbReference type="Pfam" id="PF02201">
    <property type="entry name" value="SWIB"/>
    <property type="match status" value="1"/>
</dbReference>
<protein>
    <recommendedName>
        <fullName evidence="1">DM2 domain-containing protein</fullName>
    </recommendedName>
</protein>
<sequence>MAQKTNSAFMKPMNVSSELAAVVGAGPMPRSEVVKKLWVYIKAHNLQDATNKRNINADESLQKVFGGKKTVNMFEMTKLVSKHLS</sequence>